<name>A0AAU2VRX1_9ACTN</name>
<evidence type="ECO:0000313" key="1">
    <source>
        <dbReference type="EMBL" id="WTW69737.1"/>
    </source>
</evidence>
<gene>
    <name evidence="1" type="ORF">OG398_16370</name>
</gene>
<dbReference type="EMBL" id="CP108313">
    <property type="protein sequence ID" value="WTW69737.1"/>
    <property type="molecule type" value="Genomic_DNA"/>
</dbReference>
<reference evidence="1" key="1">
    <citation type="submission" date="2022-10" db="EMBL/GenBank/DDBJ databases">
        <title>The complete genomes of actinobacterial strains from the NBC collection.</title>
        <authorList>
            <person name="Joergensen T.S."/>
            <person name="Alvarez Arevalo M."/>
            <person name="Sterndorff E.B."/>
            <person name="Faurdal D."/>
            <person name="Vuksanovic O."/>
            <person name="Mourched A.-S."/>
            <person name="Charusanti P."/>
            <person name="Shaw S."/>
            <person name="Blin K."/>
            <person name="Weber T."/>
        </authorList>
    </citation>
    <scope>NUCLEOTIDE SEQUENCE</scope>
    <source>
        <strain evidence="1">NBC_00008</strain>
    </source>
</reference>
<protein>
    <submittedName>
        <fullName evidence="1">Uncharacterized protein</fullName>
    </submittedName>
</protein>
<accession>A0AAU2VRX1</accession>
<sequence length="182" mass="20220">MTSWMHDSFPGHEVNLVLARGQSLDALASGLREQNREPLAQGEAGGWAWAVHDMIEEDSEDYEQPDYRLVCPGGTELVVFVTEPCSAKAHGPQFHYLRSGATTLYFSFEDIGQRLGDNPDYISAELLAANLIGPDAECEEWRTDEGHDCYEHEDDRELRLVRTIADAFDLPSPPLALEGAAK</sequence>
<organism evidence="1">
    <name type="scientific">Streptomyces sp. NBC_00008</name>
    <dbReference type="NCBI Taxonomy" id="2903610"/>
    <lineage>
        <taxon>Bacteria</taxon>
        <taxon>Bacillati</taxon>
        <taxon>Actinomycetota</taxon>
        <taxon>Actinomycetes</taxon>
        <taxon>Kitasatosporales</taxon>
        <taxon>Streptomycetaceae</taxon>
        <taxon>Streptomyces</taxon>
    </lineage>
</organism>
<dbReference type="AlphaFoldDB" id="A0AAU2VRX1"/>
<proteinExistence type="predicted"/>